<proteinExistence type="predicted"/>
<reference evidence="1 2" key="1">
    <citation type="journal article" date="2019" name="Appl. Microbiol. Biotechnol.">
        <title>Uncovering carbohydrate metabolism through a genotype-phenotype association study of 56 lactic acid bacteria genomes.</title>
        <authorList>
            <person name="Buron-Moles G."/>
            <person name="Chailyan A."/>
            <person name="Dolejs I."/>
            <person name="Forster J."/>
            <person name="Miks M.H."/>
        </authorList>
    </citation>
    <scope>NUCLEOTIDE SEQUENCE [LARGE SCALE GENOMIC DNA]</scope>
    <source>
        <strain evidence="1 2">ATCC 4005</strain>
    </source>
</reference>
<evidence type="ECO:0000313" key="2">
    <source>
        <dbReference type="Proteomes" id="UP000295181"/>
    </source>
</evidence>
<dbReference type="SUPFAM" id="SSF48613">
    <property type="entry name" value="Heme oxygenase-like"/>
    <property type="match status" value="1"/>
</dbReference>
<accession>A0A4V3A3R2</accession>
<organism evidence="1 2">
    <name type="scientific">Lentilactobacillus buchneri DSM 20057</name>
    <dbReference type="NCBI Taxonomy" id="1423728"/>
    <lineage>
        <taxon>Bacteria</taxon>
        <taxon>Bacillati</taxon>
        <taxon>Bacillota</taxon>
        <taxon>Bacilli</taxon>
        <taxon>Lactobacillales</taxon>
        <taxon>Lactobacillaceae</taxon>
        <taxon>Lentilactobacillus</taxon>
    </lineage>
</organism>
<name>A0A4V3A3R2_LENBU</name>
<gene>
    <name evidence="1" type="ORF">C5L32_000559</name>
</gene>
<dbReference type="AlphaFoldDB" id="A0A4V3A3R2"/>
<dbReference type="Proteomes" id="UP000295181">
    <property type="component" value="Unassembled WGS sequence"/>
</dbReference>
<evidence type="ECO:0008006" key="3">
    <source>
        <dbReference type="Google" id="ProtNLM"/>
    </source>
</evidence>
<comment type="caution">
    <text evidence="1">The sequence shown here is derived from an EMBL/GenBank/DDBJ whole genome shotgun (WGS) entry which is preliminary data.</text>
</comment>
<protein>
    <recommendedName>
        <fullName evidence="3">Thiaminase II</fullName>
    </recommendedName>
</protein>
<dbReference type="EMBL" id="PUFP01000063">
    <property type="protein sequence ID" value="TDG76128.1"/>
    <property type="molecule type" value="Genomic_DNA"/>
</dbReference>
<sequence>MKFSEELVAAGQPILHEIYQHPFVEGIGNGELPKKPCPFMLVRTTTI</sequence>
<dbReference type="Gene3D" id="1.20.910.10">
    <property type="entry name" value="Heme oxygenase-like"/>
    <property type="match status" value="1"/>
</dbReference>
<dbReference type="InterPro" id="IPR016084">
    <property type="entry name" value="Haem_Oase-like_multi-hlx"/>
</dbReference>
<evidence type="ECO:0000313" key="1">
    <source>
        <dbReference type="EMBL" id="TDG76128.1"/>
    </source>
</evidence>